<dbReference type="PANTHER" id="PTHR34457">
    <property type="entry name" value="EMBRYO DEFECTIVE 2410"/>
    <property type="match status" value="1"/>
</dbReference>
<dbReference type="Proteomes" id="UP000436088">
    <property type="component" value="Unassembled WGS sequence"/>
</dbReference>
<feature type="region of interest" description="Disordered" evidence="1">
    <location>
        <begin position="486"/>
        <end position="520"/>
    </location>
</feature>
<comment type="caution">
    <text evidence="2">The sequence shown here is derived from an EMBL/GenBank/DDBJ whole genome shotgun (WGS) entry which is preliminary data.</text>
</comment>
<name>A0A6A2WI82_HIBSY</name>
<dbReference type="InterPro" id="IPR053022">
    <property type="entry name" value="Chloroplast_translocon_comp"/>
</dbReference>
<accession>A0A6A2WI82</accession>
<organism evidence="2 3">
    <name type="scientific">Hibiscus syriacus</name>
    <name type="common">Rose of Sharon</name>
    <dbReference type="NCBI Taxonomy" id="106335"/>
    <lineage>
        <taxon>Eukaryota</taxon>
        <taxon>Viridiplantae</taxon>
        <taxon>Streptophyta</taxon>
        <taxon>Embryophyta</taxon>
        <taxon>Tracheophyta</taxon>
        <taxon>Spermatophyta</taxon>
        <taxon>Magnoliopsida</taxon>
        <taxon>eudicotyledons</taxon>
        <taxon>Gunneridae</taxon>
        <taxon>Pentapetalae</taxon>
        <taxon>rosids</taxon>
        <taxon>malvids</taxon>
        <taxon>Malvales</taxon>
        <taxon>Malvaceae</taxon>
        <taxon>Malvoideae</taxon>
        <taxon>Hibiscus</taxon>
    </lineage>
</organism>
<dbReference type="PANTHER" id="PTHR34457:SF3">
    <property type="entry name" value="PROTEIN TIC236, CHLOROPLASTIC"/>
    <property type="match status" value="1"/>
</dbReference>
<evidence type="ECO:0000313" key="2">
    <source>
        <dbReference type="EMBL" id="KAE8657941.1"/>
    </source>
</evidence>
<sequence length="624" mass="69634">MSLKLNSPFLGIQTGSSLNGKISNRRCFGFNRGKLHKRVIRKRVFAENQNDWIAQAISVKEPFAGSRALVRSLSPLWNEGYCWLDALFLLLFVCCVFTGWYGQKKAKAFVEAELLPSVCSVLSEHIQREVDFGKVRSVSPLSITLEACSIGPHSEEFSCGEVPSMKIHVRPFASLRRGKIVIDAVLSHPSLLIAQKKDYTWLGLPFSEDVLQRHLSTEEGIDFRTKSRRIAREESAARWERERDDDARKAAEMGYIVSVGISDRSEDGTVKEKGPSVEMTSLKSFSCLDEKMHQRDHHCVDTNVDYDMKHAELEKSFGVKIPGSGLSLWPKVIEGLKGNKFKKKLNGRDTSCSSVASKRRILERSASAAIAYFHGLSLEDSCDHSEAARSYDLSDLNAHLLKNGDDSIADISGGEGSLLTYSQFGEQYEEKENRHINDNATVANFNFLRDPFLMTVERLSGVRKIGKNSAYDGNAAGAAKTRNSKVDGEDLGYDNVNRNMDDNVSKGERSHTSTFTSIKSDPTPSAYHSVTFWPLDLKFNLPSFPDNMGEWFSNFLAESLQKINYGLAPKFEDVVAELVDGVNVVQTKGIEKMLPVTVDSVHFKSGTLMLLAFGDREPRCKLHS</sequence>
<evidence type="ECO:0000256" key="1">
    <source>
        <dbReference type="SAM" id="MobiDB-lite"/>
    </source>
</evidence>
<proteinExistence type="predicted"/>
<dbReference type="EMBL" id="VEPZ02001749">
    <property type="protein sequence ID" value="KAE8657941.1"/>
    <property type="molecule type" value="Genomic_DNA"/>
</dbReference>
<keyword evidence="3" id="KW-1185">Reference proteome</keyword>
<evidence type="ECO:0000313" key="3">
    <source>
        <dbReference type="Proteomes" id="UP000436088"/>
    </source>
</evidence>
<protein>
    <submittedName>
        <fullName evidence="2">Detected protein of confused Function</fullName>
    </submittedName>
</protein>
<feature type="compositionally biased region" description="Basic and acidic residues" evidence="1">
    <location>
        <begin position="499"/>
        <end position="511"/>
    </location>
</feature>
<reference evidence="2" key="1">
    <citation type="submission" date="2019-09" db="EMBL/GenBank/DDBJ databases">
        <title>Draft genome information of white flower Hibiscus syriacus.</title>
        <authorList>
            <person name="Kim Y.-M."/>
        </authorList>
    </citation>
    <scope>NUCLEOTIDE SEQUENCE [LARGE SCALE GENOMIC DNA]</scope>
    <source>
        <strain evidence="2">YM2019G1</strain>
    </source>
</reference>
<dbReference type="AlphaFoldDB" id="A0A6A2WI82"/>
<gene>
    <name evidence="2" type="ORF">F3Y22_tig00116976pilonHSYRG00152</name>
</gene>